<protein>
    <submittedName>
        <fullName evidence="1">Uncharacterized protein</fullName>
    </submittedName>
</protein>
<gene>
    <name evidence="1" type="ORF">g.12647</name>
</gene>
<organism evidence="1">
    <name type="scientific">Homalodisca liturata</name>
    <dbReference type="NCBI Taxonomy" id="320908"/>
    <lineage>
        <taxon>Eukaryota</taxon>
        <taxon>Metazoa</taxon>
        <taxon>Ecdysozoa</taxon>
        <taxon>Arthropoda</taxon>
        <taxon>Hexapoda</taxon>
        <taxon>Insecta</taxon>
        <taxon>Pterygota</taxon>
        <taxon>Neoptera</taxon>
        <taxon>Paraneoptera</taxon>
        <taxon>Hemiptera</taxon>
        <taxon>Auchenorrhyncha</taxon>
        <taxon>Membracoidea</taxon>
        <taxon>Cicadellidae</taxon>
        <taxon>Cicadellinae</taxon>
        <taxon>Proconiini</taxon>
        <taxon>Homalodisca</taxon>
    </lineage>
</organism>
<reference evidence="1" key="1">
    <citation type="submission" date="2015-11" db="EMBL/GenBank/DDBJ databases">
        <title>De novo transcriptome assembly of four potential Pierce s Disease insect vectors from Arizona vineyards.</title>
        <authorList>
            <person name="Tassone E.E."/>
        </authorList>
    </citation>
    <scope>NUCLEOTIDE SEQUENCE</scope>
</reference>
<sequence length="354" mass="39579">AGAGGLMMAYTCMLSKSSFQNWKMDISKTNTGLVETSSNNLQVVPTGLFLNWKKSSLLIRIVKEMLQLRFNTVAVLGPRQQNDTCEIFLKAINNSSTAYFNGSKVLLENYLHLVEESQPNTVTKKQPVVVVDLIDDEDDKESHIALDQTVVDDDVQVAGSEQNNLDESILIIDLENSKSVETEKQERNNECSINNIDVTKKAPIEEIIIIDPEENNSHPTLNLAQISGDKVSCQEPDINRTKRKRHLDSIVEILDDDVIVLDEFHSTSRTNTENNSLASNKENVNTTRVALDGDNKKVHHASTTKAMCEGMNRLDVTTSTLIEIDDDEVPTSSRLLMSQSYVPPKKVSKLTYKR</sequence>
<dbReference type="EMBL" id="GECU01009954">
    <property type="protein sequence ID" value="JAS97752.1"/>
    <property type="molecule type" value="Transcribed_RNA"/>
</dbReference>
<feature type="non-terminal residue" evidence="1">
    <location>
        <position position="354"/>
    </location>
</feature>
<accession>A0A1B6JF25</accession>
<feature type="non-terminal residue" evidence="1">
    <location>
        <position position="1"/>
    </location>
</feature>
<name>A0A1B6JF25_9HEMI</name>
<evidence type="ECO:0000313" key="1">
    <source>
        <dbReference type="EMBL" id="JAS97752.1"/>
    </source>
</evidence>
<dbReference type="AlphaFoldDB" id="A0A1B6JF25"/>
<proteinExistence type="predicted"/>